<feature type="transmembrane region" description="Helical" evidence="12">
    <location>
        <begin position="318"/>
        <end position="336"/>
    </location>
</feature>
<comment type="function">
    <text evidence="1">Odorant receptor.</text>
</comment>
<evidence type="ECO:0000256" key="3">
    <source>
        <dbReference type="ARBA" id="ARBA00022475"/>
    </source>
</evidence>
<sequence>MFPPMDARQNADVFTTVKELMNFIAAEYLVNIFHDTFEVNLHFETMFNSTLVTEFMLEDFAENWELRVLLSVLFLLVYMGSLLGNLIIIIATTVDQTLNTPMYFFLRNLSILDMCYVSVTVPNACINSLTDHRNISVGGCAAQIFFVYFCACVEILFLTIMAQDRYVAICKPLLYPVIMNHWFCVQMTLASLLSSLVLASVHTFKTFQLSFCHSNVVPQFFCDTPSLLRLSCSDTFNNKLLILLSAILVSGSCFVFIVISYVRILSTVLKVPVKGERGKAFSTCVPHIIVVSVFLSSAAYVYLKPPMVTLEVAKEMTLSVFYTIVPPFLNPIIYSLRNRQIKQAVSKLISRIFFPYLNVKEHIFVTVL</sequence>
<evidence type="ECO:0000256" key="9">
    <source>
        <dbReference type="ARBA" id="ARBA00023136"/>
    </source>
</evidence>
<dbReference type="RefSeq" id="XP_021024549.1">
    <property type="nucleotide sequence ID" value="XM_021168890.1"/>
</dbReference>
<feature type="transmembrane region" description="Helical" evidence="12">
    <location>
        <begin position="141"/>
        <end position="161"/>
    </location>
</feature>
<keyword evidence="4" id="KW-0716">Sensory transduction</keyword>
<dbReference type="FunFam" id="1.20.1070.10:FF:000037">
    <property type="entry name" value="Olfactory receptor"/>
    <property type="match status" value="1"/>
</dbReference>
<keyword evidence="3" id="KW-1003">Cell membrane</keyword>
<dbReference type="PANTHER" id="PTHR26452">
    <property type="entry name" value="OLFACTORY RECEPTOR"/>
    <property type="match status" value="1"/>
</dbReference>
<dbReference type="CDD" id="cd15227">
    <property type="entry name" value="7tmA_OR14-like"/>
    <property type="match status" value="1"/>
</dbReference>
<name>A0A6P5PZ89_MUSCR</name>
<keyword evidence="7 12" id="KW-1133">Transmembrane helix</keyword>
<dbReference type="Proteomes" id="UP000515126">
    <property type="component" value="Chromosome 7"/>
</dbReference>
<evidence type="ECO:0000256" key="12">
    <source>
        <dbReference type="SAM" id="Phobius"/>
    </source>
</evidence>
<evidence type="ECO:0000256" key="2">
    <source>
        <dbReference type="ARBA" id="ARBA00004651"/>
    </source>
</evidence>
<evidence type="ECO:0000256" key="1">
    <source>
        <dbReference type="ARBA" id="ARBA00002936"/>
    </source>
</evidence>
<reference evidence="15" key="1">
    <citation type="submission" date="2025-08" db="UniProtKB">
        <authorList>
            <consortium name="RefSeq"/>
        </authorList>
    </citation>
    <scope>IDENTIFICATION</scope>
</reference>
<protein>
    <submittedName>
        <fullName evidence="15">Olfactory receptor 14C36-like</fullName>
    </submittedName>
</protein>
<dbReference type="InterPro" id="IPR050516">
    <property type="entry name" value="Olfactory_GPCR"/>
</dbReference>
<proteinExistence type="predicted"/>
<evidence type="ECO:0000256" key="6">
    <source>
        <dbReference type="ARBA" id="ARBA00022725"/>
    </source>
</evidence>
<dbReference type="GeneID" id="110299241"/>
<keyword evidence="5 12" id="KW-0812">Transmembrane</keyword>
<keyword evidence="14" id="KW-1185">Reference proteome</keyword>
<keyword evidence="10" id="KW-0675">Receptor</keyword>
<dbReference type="GO" id="GO:0004930">
    <property type="term" value="F:G protein-coupled receptor activity"/>
    <property type="evidence" value="ECO:0007669"/>
    <property type="project" value="UniProtKB-KW"/>
</dbReference>
<dbReference type="Gene3D" id="1.20.1070.10">
    <property type="entry name" value="Rhodopsin 7-helix transmembrane proteins"/>
    <property type="match status" value="1"/>
</dbReference>
<dbReference type="PROSITE" id="PS50262">
    <property type="entry name" value="G_PROTEIN_RECEP_F1_2"/>
    <property type="match status" value="1"/>
</dbReference>
<feature type="domain" description="G-protein coupled receptors family 1 profile" evidence="13">
    <location>
        <begin position="84"/>
        <end position="334"/>
    </location>
</feature>
<evidence type="ECO:0000256" key="4">
    <source>
        <dbReference type="ARBA" id="ARBA00022606"/>
    </source>
</evidence>
<keyword evidence="8" id="KW-0297">G-protein coupled receptor</keyword>
<dbReference type="InterPro" id="IPR000725">
    <property type="entry name" value="Olfact_rcpt"/>
</dbReference>
<feature type="transmembrane region" description="Helical" evidence="12">
    <location>
        <begin position="283"/>
        <end position="303"/>
    </location>
</feature>
<dbReference type="InterPro" id="IPR017452">
    <property type="entry name" value="GPCR_Rhodpsn_7TM"/>
</dbReference>
<evidence type="ECO:0000256" key="11">
    <source>
        <dbReference type="ARBA" id="ARBA00023224"/>
    </source>
</evidence>
<keyword evidence="6" id="KW-0552">Olfaction</keyword>
<dbReference type="PRINTS" id="PR00237">
    <property type="entry name" value="GPCRRHODOPSN"/>
</dbReference>
<evidence type="ECO:0000256" key="5">
    <source>
        <dbReference type="ARBA" id="ARBA00022692"/>
    </source>
</evidence>
<evidence type="ECO:0000256" key="10">
    <source>
        <dbReference type="ARBA" id="ARBA00023170"/>
    </source>
</evidence>
<gene>
    <name evidence="15" type="primary">LOC110299241</name>
</gene>
<keyword evidence="11" id="KW-0807">Transducer</keyword>
<evidence type="ECO:0000313" key="14">
    <source>
        <dbReference type="Proteomes" id="UP000515126"/>
    </source>
</evidence>
<feature type="transmembrane region" description="Helical" evidence="12">
    <location>
        <begin position="173"/>
        <end position="199"/>
    </location>
</feature>
<dbReference type="InterPro" id="IPR000276">
    <property type="entry name" value="GPCR_Rhodpsn"/>
</dbReference>
<dbReference type="SUPFAM" id="SSF81321">
    <property type="entry name" value="Family A G protein-coupled receptor-like"/>
    <property type="match status" value="1"/>
</dbReference>
<feature type="transmembrane region" description="Helical" evidence="12">
    <location>
        <begin position="240"/>
        <end position="262"/>
    </location>
</feature>
<dbReference type="AlphaFoldDB" id="A0A6P5PZ89"/>
<accession>A0A6P5PZ89</accession>
<dbReference type="GO" id="GO:0004984">
    <property type="term" value="F:olfactory receptor activity"/>
    <property type="evidence" value="ECO:0007669"/>
    <property type="project" value="InterPro"/>
</dbReference>
<evidence type="ECO:0000313" key="15">
    <source>
        <dbReference type="RefSeq" id="XP_021024549.1"/>
    </source>
</evidence>
<evidence type="ECO:0000256" key="8">
    <source>
        <dbReference type="ARBA" id="ARBA00023040"/>
    </source>
</evidence>
<dbReference type="PRINTS" id="PR00245">
    <property type="entry name" value="OLFACTORYR"/>
</dbReference>
<dbReference type="Pfam" id="PF13853">
    <property type="entry name" value="7tm_4"/>
    <property type="match status" value="1"/>
</dbReference>
<evidence type="ECO:0000256" key="7">
    <source>
        <dbReference type="ARBA" id="ARBA00022989"/>
    </source>
</evidence>
<comment type="subcellular location">
    <subcellularLocation>
        <location evidence="2">Cell membrane</location>
        <topology evidence="2">Multi-pass membrane protein</topology>
    </subcellularLocation>
</comment>
<feature type="transmembrane region" description="Helical" evidence="12">
    <location>
        <begin position="68"/>
        <end position="91"/>
    </location>
</feature>
<evidence type="ECO:0000259" key="13">
    <source>
        <dbReference type="PROSITE" id="PS50262"/>
    </source>
</evidence>
<dbReference type="GO" id="GO:0005886">
    <property type="term" value="C:plasma membrane"/>
    <property type="evidence" value="ECO:0007669"/>
    <property type="project" value="UniProtKB-SubCell"/>
</dbReference>
<dbReference type="KEGG" id="mcal:110299241"/>
<keyword evidence="9 12" id="KW-0472">Membrane</keyword>
<organism evidence="14 15">
    <name type="scientific">Mus caroli</name>
    <name type="common">Ryukyu mouse</name>
    <name type="synonym">Ricefield mouse</name>
    <dbReference type="NCBI Taxonomy" id="10089"/>
    <lineage>
        <taxon>Eukaryota</taxon>
        <taxon>Metazoa</taxon>
        <taxon>Chordata</taxon>
        <taxon>Craniata</taxon>
        <taxon>Vertebrata</taxon>
        <taxon>Euteleostomi</taxon>
        <taxon>Mammalia</taxon>
        <taxon>Eutheria</taxon>
        <taxon>Euarchontoglires</taxon>
        <taxon>Glires</taxon>
        <taxon>Rodentia</taxon>
        <taxon>Myomorpha</taxon>
        <taxon>Muroidea</taxon>
        <taxon>Muridae</taxon>
        <taxon>Murinae</taxon>
        <taxon>Mus</taxon>
        <taxon>Mus</taxon>
    </lineage>
</organism>